<dbReference type="PANTHER" id="PTHR40626">
    <property type="entry name" value="MIP31509P"/>
    <property type="match status" value="1"/>
</dbReference>
<keyword evidence="3" id="KW-0677">Repeat</keyword>
<dbReference type="GO" id="GO:0008270">
    <property type="term" value="F:zinc ion binding"/>
    <property type="evidence" value="ECO:0007669"/>
    <property type="project" value="UniProtKB-KW"/>
</dbReference>
<dbReference type="GO" id="GO:0000981">
    <property type="term" value="F:DNA-binding transcription factor activity, RNA polymerase II-specific"/>
    <property type="evidence" value="ECO:0007669"/>
    <property type="project" value="InterPro"/>
</dbReference>
<feature type="domain" description="C2H2-type" evidence="9">
    <location>
        <begin position="50"/>
        <end position="77"/>
    </location>
</feature>
<gene>
    <name evidence="10" type="ORF">NEOLI_004643</name>
</gene>
<evidence type="ECO:0000256" key="8">
    <source>
        <dbReference type="SAM" id="MobiDB-lite"/>
    </source>
</evidence>
<feature type="domain" description="C2H2-type" evidence="9">
    <location>
        <begin position="20"/>
        <end position="49"/>
    </location>
</feature>
<dbReference type="GO" id="GO:0005634">
    <property type="term" value="C:nucleus"/>
    <property type="evidence" value="ECO:0007669"/>
    <property type="project" value="UniProtKB-SubCell"/>
</dbReference>
<organism evidence="10 11">
    <name type="scientific">Neolecta irregularis (strain DAH-3)</name>
    <dbReference type="NCBI Taxonomy" id="1198029"/>
    <lineage>
        <taxon>Eukaryota</taxon>
        <taxon>Fungi</taxon>
        <taxon>Dikarya</taxon>
        <taxon>Ascomycota</taxon>
        <taxon>Taphrinomycotina</taxon>
        <taxon>Neolectales</taxon>
        <taxon>Neolectaceae</taxon>
        <taxon>Neolecta</taxon>
    </lineage>
</organism>
<feature type="compositionally biased region" description="Low complexity" evidence="8">
    <location>
        <begin position="90"/>
        <end position="99"/>
    </location>
</feature>
<dbReference type="OrthoDB" id="1405595at2759"/>
<dbReference type="PROSITE" id="PS00028">
    <property type="entry name" value="ZINC_FINGER_C2H2_1"/>
    <property type="match status" value="2"/>
</dbReference>
<protein>
    <submittedName>
        <fullName evidence="10">Zinc finger protein</fullName>
    </submittedName>
</protein>
<keyword evidence="5" id="KW-0862">Zinc</keyword>
<evidence type="ECO:0000256" key="1">
    <source>
        <dbReference type="ARBA" id="ARBA00004123"/>
    </source>
</evidence>
<dbReference type="Pfam" id="PF04082">
    <property type="entry name" value="Fungal_trans"/>
    <property type="match status" value="1"/>
</dbReference>
<evidence type="ECO:0000256" key="7">
    <source>
        <dbReference type="PROSITE-ProRule" id="PRU00042"/>
    </source>
</evidence>
<name>A0A1U7LPZ7_NEOID</name>
<dbReference type="InterPro" id="IPR036236">
    <property type="entry name" value="Znf_C2H2_sf"/>
</dbReference>
<evidence type="ECO:0000259" key="9">
    <source>
        <dbReference type="PROSITE" id="PS50157"/>
    </source>
</evidence>
<dbReference type="InterPro" id="IPR007219">
    <property type="entry name" value="XnlR_reg_dom"/>
</dbReference>
<sequence>MASGPAAPVRRRTKPYDRRFSCDYPDCHKAFTRAEHLSRHRQNHFPDRIYTCRECERKFVRADLLQRHTERHEKHQERARPQQPEMAMHSPAPSSASSAYVHHQPMFGSDSFTDTPYAMNDEFMTWLFNDHCKFGHLAAPELALNPGIYMLPEIGSLTLDPQSAPHIVSEHCRLEVIATLSALPDLMRNPYIALDWLQQYLDNYWMLFAPHYAIVHPGTSAPDAIQPVLLIAMLTIGAAYCHDPHPHALANTIQDKLRWIVFGVSVFAHSDNPSATTSSLQQSSG</sequence>
<dbReference type="PANTHER" id="PTHR40626:SF11">
    <property type="entry name" value="ZINC FINGER PROTEIN YPR022C"/>
    <property type="match status" value="1"/>
</dbReference>
<dbReference type="EMBL" id="LXFE01000646">
    <property type="protein sequence ID" value="OLL24735.1"/>
    <property type="molecule type" value="Genomic_DNA"/>
</dbReference>
<dbReference type="InterPro" id="IPR013087">
    <property type="entry name" value="Znf_C2H2_type"/>
</dbReference>
<proteinExistence type="predicted"/>
<dbReference type="STRING" id="1198029.A0A1U7LPZ7"/>
<feature type="region of interest" description="Disordered" evidence="8">
    <location>
        <begin position="70"/>
        <end position="99"/>
    </location>
</feature>
<dbReference type="SMART" id="SM00355">
    <property type="entry name" value="ZnF_C2H2"/>
    <property type="match status" value="2"/>
</dbReference>
<dbReference type="AlphaFoldDB" id="A0A1U7LPZ7"/>
<evidence type="ECO:0000313" key="10">
    <source>
        <dbReference type="EMBL" id="OLL24735.1"/>
    </source>
</evidence>
<evidence type="ECO:0000256" key="4">
    <source>
        <dbReference type="ARBA" id="ARBA00022771"/>
    </source>
</evidence>
<dbReference type="PROSITE" id="PS50157">
    <property type="entry name" value="ZINC_FINGER_C2H2_2"/>
    <property type="match status" value="2"/>
</dbReference>
<evidence type="ECO:0000256" key="2">
    <source>
        <dbReference type="ARBA" id="ARBA00022723"/>
    </source>
</evidence>
<evidence type="ECO:0000256" key="3">
    <source>
        <dbReference type="ARBA" id="ARBA00022737"/>
    </source>
</evidence>
<dbReference type="GO" id="GO:0006351">
    <property type="term" value="P:DNA-templated transcription"/>
    <property type="evidence" value="ECO:0007669"/>
    <property type="project" value="InterPro"/>
</dbReference>
<dbReference type="InterPro" id="IPR051059">
    <property type="entry name" value="VerF-like"/>
</dbReference>
<keyword evidence="4 7" id="KW-0863">Zinc-finger</keyword>
<dbReference type="SUPFAM" id="SSF57667">
    <property type="entry name" value="beta-beta-alpha zinc fingers"/>
    <property type="match status" value="1"/>
</dbReference>
<dbReference type="GO" id="GO:0000978">
    <property type="term" value="F:RNA polymerase II cis-regulatory region sequence-specific DNA binding"/>
    <property type="evidence" value="ECO:0007669"/>
    <property type="project" value="InterPro"/>
</dbReference>
<keyword evidence="2" id="KW-0479">Metal-binding</keyword>
<comment type="caution">
    <text evidence="10">The sequence shown here is derived from an EMBL/GenBank/DDBJ whole genome shotgun (WGS) entry which is preliminary data.</text>
</comment>
<accession>A0A1U7LPZ7</accession>
<dbReference type="GO" id="GO:0000785">
    <property type="term" value="C:chromatin"/>
    <property type="evidence" value="ECO:0007669"/>
    <property type="project" value="TreeGrafter"/>
</dbReference>
<comment type="subcellular location">
    <subcellularLocation>
        <location evidence="1">Nucleus</location>
    </subcellularLocation>
</comment>
<evidence type="ECO:0000313" key="11">
    <source>
        <dbReference type="Proteomes" id="UP000186594"/>
    </source>
</evidence>
<keyword evidence="11" id="KW-1185">Reference proteome</keyword>
<dbReference type="Gene3D" id="3.30.160.60">
    <property type="entry name" value="Classic Zinc Finger"/>
    <property type="match status" value="1"/>
</dbReference>
<dbReference type="Pfam" id="PF00096">
    <property type="entry name" value="zf-C2H2"/>
    <property type="match status" value="2"/>
</dbReference>
<reference evidence="10 11" key="1">
    <citation type="submission" date="2016-04" db="EMBL/GenBank/DDBJ databases">
        <title>Evolutionary innovation and constraint leading to complex multicellularity in the Ascomycota.</title>
        <authorList>
            <person name="Cisse O."/>
            <person name="Nguyen A."/>
            <person name="Hewitt D.A."/>
            <person name="Jedd G."/>
            <person name="Stajich J.E."/>
        </authorList>
    </citation>
    <scope>NUCLEOTIDE SEQUENCE [LARGE SCALE GENOMIC DNA]</scope>
    <source>
        <strain evidence="10 11">DAH-3</strain>
    </source>
</reference>
<feature type="compositionally biased region" description="Basic and acidic residues" evidence="8">
    <location>
        <begin position="70"/>
        <end position="80"/>
    </location>
</feature>
<evidence type="ECO:0000256" key="5">
    <source>
        <dbReference type="ARBA" id="ARBA00022833"/>
    </source>
</evidence>
<dbReference type="Proteomes" id="UP000186594">
    <property type="component" value="Unassembled WGS sequence"/>
</dbReference>
<evidence type="ECO:0000256" key="6">
    <source>
        <dbReference type="ARBA" id="ARBA00023242"/>
    </source>
</evidence>
<keyword evidence="6" id="KW-0539">Nucleus</keyword>